<name>A0A4P9Y513_9FUNG</name>
<sequence length="175" mass="19521">MSGPHLASHFRSFRSLMPSRSIPRSQIPRRPFHSTSLRGATLGSHEIQQAPGVLDRSTLQQEHIRASPYRELCFILGHPSSPTHPPTLRDLSGKGPSPGATLSPTARKAQRTLKRLDAILVRSEGSLKAMEAQRRSLQQELDLIRSLRRRTQSSSPKKYNASEPKKTPCRTDNSD</sequence>
<keyword evidence="3" id="KW-1185">Reference proteome</keyword>
<dbReference type="EMBL" id="KZ987887">
    <property type="protein sequence ID" value="RKP14088.1"/>
    <property type="molecule type" value="Genomic_DNA"/>
</dbReference>
<proteinExistence type="predicted"/>
<reference evidence="3" key="1">
    <citation type="journal article" date="2018" name="Nat. Microbiol.">
        <title>Leveraging single-cell genomics to expand the fungal tree of life.</title>
        <authorList>
            <person name="Ahrendt S.R."/>
            <person name="Quandt C.A."/>
            <person name="Ciobanu D."/>
            <person name="Clum A."/>
            <person name="Salamov A."/>
            <person name="Andreopoulos B."/>
            <person name="Cheng J.F."/>
            <person name="Woyke T."/>
            <person name="Pelin A."/>
            <person name="Henrissat B."/>
            <person name="Reynolds N.K."/>
            <person name="Benny G.L."/>
            <person name="Smith M.E."/>
            <person name="James T.Y."/>
            <person name="Grigoriev I.V."/>
        </authorList>
    </citation>
    <scope>NUCLEOTIDE SEQUENCE [LARGE SCALE GENOMIC DNA]</scope>
</reference>
<organism evidence="2 3">
    <name type="scientific">Piptocephalis cylindrospora</name>
    <dbReference type="NCBI Taxonomy" id="1907219"/>
    <lineage>
        <taxon>Eukaryota</taxon>
        <taxon>Fungi</taxon>
        <taxon>Fungi incertae sedis</taxon>
        <taxon>Zoopagomycota</taxon>
        <taxon>Zoopagomycotina</taxon>
        <taxon>Zoopagomycetes</taxon>
        <taxon>Zoopagales</taxon>
        <taxon>Piptocephalidaceae</taxon>
        <taxon>Piptocephalis</taxon>
    </lineage>
</organism>
<accession>A0A4P9Y513</accession>
<dbReference type="OrthoDB" id="10615344at2759"/>
<protein>
    <submittedName>
        <fullName evidence="2">Uncharacterized protein</fullName>
    </submittedName>
</protein>
<evidence type="ECO:0000313" key="3">
    <source>
        <dbReference type="Proteomes" id="UP000267251"/>
    </source>
</evidence>
<feature type="region of interest" description="Disordered" evidence="1">
    <location>
        <begin position="145"/>
        <end position="175"/>
    </location>
</feature>
<evidence type="ECO:0000313" key="2">
    <source>
        <dbReference type="EMBL" id="RKP14088.1"/>
    </source>
</evidence>
<evidence type="ECO:0000256" key="1">
    <source>
        <dbReference type="SAM" id="MobiDB-lite"/>
    </source>
</evidence>
<dbReference type="Proteomes" id="UP000267251">
    <property type="component" value="Unassembled WGS sequence"/>
</dbReference>
<dbReference type="AlphaFoldDB" id="A0A4P9Y513"/>
<gene>
    <name evidence="2" type="ORF">BJ684DRAFT_19476</name>
</gene>
<feature type="region of interest" description="Disordered" evidence="1">
    <location>
        <begin position="80"/>
        <end position="108"/>
    </location>
</feature>